<evidence type="ECO:0000259" key="1">
    <source>
        <dbReference type="Pfam" id="PF00534"/>
    </source>
</evidence>
<sequence>MKKIIFYLPSLAPSGGIERIVCEIVNKLSNTYEITILVKDDCSTFYSVNANVKLHTLDNNLKLNMKSRFLRAFYIFKNYFSSVYKLKRYLRTHKYDYIYITHPLSQLELLCASVCQDKIIISEHGAFNNYNSIYRLIKRLAYKKCKFYCIPTTWDMSFYKKLNFPVVYTPHYKSKLNYSRSSIDNKVVLNIGRFTDDKKQLELLSLWSQIPIKDKVGWKLYIVGEGELVDQLELFITKHNLQDEVMILPPIADVERYYTQASIFALTSRSEGFGMVLLEAIGFGLPLISYDCPSGPRDIININNGFLIPTGADSNFKEKLIELMQDKVLRKKLSDGAYETALNWSDDKITKIWEKVFK</sequence>
<dbReference type="InterPro" id="IPR001296">
    <property type="entry name" value="Glyco_trans_1"/>
</dbReference>
<dbReference type="Pfam" id="PF00534">
    <property type="entry name" value="Glycos_transf_1"/>
    <property type="match status" value="1"/>
</dbReference>
<dbReference type="GO" id="GO:1901135">
    <property type="term" value="P:carbohydrate derivative metabolic process"/>
    <property type="evidence" value="ECO:0007669"/>
    <property type="project" value="UniProtKB-ARBA"/>
</dbReference>
<protein>
    <submittedName>
        <fullName evidence="2">Glycosyltransferase</fullName>
    </submittedName>
</protein>
<gene>
    <name evidence="2" type="primary">gt3</name>
</gene>
<dbReference type="AlphaFoldDB" id="A0A346ACV8"/>
<dbReference type="PANTHER" id="PTHR12526:SF630">
    <property type="entry name" value="GLYCOSYLTRANSFERASE"/>
    <property type="match status" value="1"/>
</dbReference>
<keyword evidence="2" id="KW-0808">Transferase</keyword>
<name>A0A346ACV8_AERHY</name>
<dbReference type="Gene3D" id="3.40.50.2000">
    <property type="entry name" value="Glycogen Phosphorylase B"/>
    <property type="match status" value="2"/>
</dbReference>
<dbReference type="CDD" id="cd03820">
    <property type="entry name" value="GT4_AmsD-like"/>
    <property type="match status" value="1"/>
</dbReference>
<dbReference type="EMBL" id="MH449683">
    <property type="protein sequence ID" value="AXL05070.1"/>
    <property type="molecule type" value="Genomic_DNA"/>
</dbReference>
<dbReference type="PANTHER" id="PTHR12526">
    <property type="entry name" value="GLYCOSYLTRANSFERASE"/>
    <property type="match status" value="1"/>
</dbReference>
<dbReference type="SUPFAM" id="SSF53756">
    <property type="entry name" value="UDP-Glycosyltransferase/glycogen phosphorylase"/>
    <property type="match status" value="1"/>
</dbReference>
<organism evidence="2">
    <name type="scientific">Aeromonas hydrophila</name>
    <dbReference type="NCBI Taxonomy" id="644"/>
    <lineage>
        <taxon>Bacteria</taxon>
        <taxon>Pseudomonadati</taxon>
        <taxon>Pseudomonadota</taxon>
        <taxon>Gammaproteobacteria</taxon>
        <taxon>Aeromonadales</taxon>
        <taxon>Aeromonadaceae</taxon>
        <taxon>Aeromonas</taxon>
    </lineage>
</organism>
<accession>A0A346ACV8</accession>
<reference evidence="2" key="1">
    <citation type="submission" date="2018-06" db="EMBL/GenBank/DDBJ databases">
        <title>Genetic diversity of the Aeromonas Hydrophila O antigens and development of a suspension array for serotype detection.</title>
        <authorList>
            <person name="Cao H."/>
            <person name="Liu B."/>
        </authorList>
    </citation>
    <scope>NUCLEOTIDE SEQUENCE</scope>
    <source>
        <strain evidence="2">G5386</strain>
    </source>
</reference>
<dbReference type="GO" id="GO:0016757">
    <property type="term" value="F:glycosyltransferase activity"/>
    <property type="evidence" value="ECO:0007669"/>
    <property type="project" value="InterPro"/>
</dbReference>
<proteinExistence type="predicted"/>
<evidence type="ECO:0000313" key="2">
    <source>
        <dbReference type="EMBL" id="AXL05070.1"/>
    </source>
</evidence>
<feature type="domain" description="Glycosyl transferase family 1" evidence="1">
    <location>
        <begin position="184"/>
        <end position="339"/>
    </location>
</feature>